<evidence type="ECO:0000256" key="5">
    <source>
        <dbReference type="ARBA" id="ARBA00023002"/>
    </source>
</evidence>
<dbReference type="PANTHER" id="PTHR35330">
    <property type="entry name" value="SIROHEME BIOSYNTHESIS PROTEIN MET8"/>
    <property type="match status" value="1"/>
</dbReference>
<dbReference type="UniPathway" id="UPA00262">
    <property type="reaction ID" value="UER00222"/>
</dbReference>
<feature type="transmembrane region" description="Helical" evidence="10">
    <location>
        <begin position="504"/>
        <end position="525"/>
    </location>
</feature>
<dbReference type="InterPro" id="IPR006367">
    <property type="entry name" value="Sirohaem_synthase_N"/>
</dbReference>
<dbReference type="InterPro" id="IPR028161">
    <property type="entry name" value="Met8-like"/>
</dbReference>
<keyword evidence="8" id="KW-0627">Porphyrin biosynthesis</keyword>
<feature type="coiled-coil region" evidence="11">
    <location>
        <begin position="97"/>
        <end position="124"/>
    </location>
</feature>
<dbReference type="GO" id="GO:0004325">
    <property type="term" value="F:ferrochelatase activity"/>
    <property type="evidence" value="ECO:0007669"/>
    <property type="project" value="InterPro"/>
</dbReference>
<feature type="transmembrane region" description="Helical" evidence="10">
    <location>
        <begin position="351"/>
        <end position="373"/>
    </location>
</feature>
<evidence type="ECO:0000256" key="4">
    <source>
        <dbReference type="ARBA" id="ARBA00022989"/>
    </source>
</evidence>
<evidence type="ECO:0000256" key="8">
    <source>
        <dbReference type="ARBA" id="ARBA00023244"/>
    </source>
</evidence>
<dbReference type="EMBL" id="VRTY01000116">
    <property type="protein sequence ID" value="TXK27726.1"/>
    <property type="molecule type" value="Genomic_DNA"/>
</dbReference>
<keyword evidence="10" id="KW-1003">Cell membrane</keyword>
<evidence type="ECO:0000256" key="2">
    <source>
        <dbReference type="ARBA" id="ARBA00005010"/>
    </source>
</evidence>
<dbReference type="SUPFAM" id="SSF75615">
    <property type="entry name" value="Siroheme synthase middle domains-like"/>
    <property type="match status" value="1"/>
</dbReference>
<evidence type="ECO:0000313" key="14">
    <source>
        <dbReference type="Proteomes" id="UP000321926"/>
    </source>
</evidence>
<dbReference type="Gene3D" id="3.40.50.720">
    <property type="entry name" value="NAD(P)-binding Rossmann-like Domain"/>
    <property type="match status" value="1"/>
</dbReference>
<dbReference type="PANTHER" id="PTHR35330:SF1">
    <property type="entry name" value="SIROHEME BIOSYNTHESIS PROTEIN MET8"/>
    <property type="match status" value="1"/>
</dbReference>
<evidence type="ECO:0000256" key="7">
    <source>
        <dbReference type="ARBA" id="ARBA00023136"/>
    </source>
</evidence>
<dbReference type="GO" id="GO:0043115">
    <property type="term" value="F:precorrin-2 dehydrogenase activity"/>
    <property type="evidence" value="ECO:0007669"/>
    <property type="project" value="UniProtKB-EC"/>
</dbReference>
<keyword evidence="14" id="KW-1185">Reference proteome</keyword>
<dbReference type="Pfam" id="PF13241">
    <property type="entry name" value="NAD_binding_7"/>
    <property type="match status" value="1"/>
</dbReference>
<dbReference type="Gene3D" id="1.10.8.610">
    <property type="entry name" value="SirC, precorrin-2 dehydrogenase, C-terminal helical domain-like"/>
    <property type="match status" value="1"/>
</dbReference>
<gene>
    <name evidence="13" type="ORF">FVR03_21085</name>
</gene>
<comment type="pathway">
    <text evidence="2">Porphyrin-containing compound metabolism; siroheme biosynthesis; sirohydrochlorin from precorrin-2: step 1/1.</text>
</comment>
<evidence type="ECO:0000256" key="10">
    <source>
        <dbReference type="RuleBase" id="RU363041"/>
    </source>
</evidence>
<keyword evidence="3 10" id="KW-0812">Transmembrane</keyword>
<evidence type="ECO:0000256" key="9">
    <source>
        <dbReference type="ARBA" id="ARBA00047561"/>
    </source>
</evidence>
<dbReference type="InterPro" id="IPR002781">
    <property type="entry name" value="TM_pro_TauE-like"/>
</dbReference>
<feature type="transmembrane region" description="Helical" evidence="10">
    <location>
        <begin position="412"/>
        <end position="433"/>
    </location>
</feature>
<keyword evidence="5" id="KW-0560">Oxidoreductase</keyword>
<organism evidence="13 14">
    <name type="scientific">Pontibacter qinzhouensis</name>
    <dbReference type="NCBI Taxonomy" id="2603253"/>
    <lineage>
        <taxon>Bacteria</taxon>
        <taxon>Pseudomonadati</taxon>
        <taxon>Bacteroidota</taxon>
        <taxon>Cytophagia</taxon>
        <taxon>Cytophagales</taxon>
        <taxon>Hymenobacteraceae</taxon>
        <taxon>Pontibacter</taxon>
    </lineage>
</organism>
<evidence type="ECO:0000256" key="3">
    <source>
        <dbReference type="ARBA" id="ARBA00022692"/>
    </source>
</evidence>
<dbReference type="GO" id="GO:0005886">
    <property type="term" value="C:plasma membrane"/>
    <property type="evidence" value="ECO:0007669"/>
    <property type="project" value="UniProtKB-SubCell"/>
</dbReference>
<evidence type="ECO:0000256" key="6">
    <source>
        <dbReference type="ARBA" id="ARBA00023027"/>
    </source>
</evidence>
<dbReference type="OrthoDB" id="45564at2"/>
<evidence type="ECO:0000313" key="13">
    <source>
        <dbReference type="EMBL" id="TXK27726.1"/>
    </source>
</evidence>
<dbReference type="InterPro" id="IPR036291">
    <property type="entry name" value="NAD(P)-bd_dom_sf"/>
</dbReference>
<feature type="transmembrane region" description="Helical" evidence="10">
    <location>
        <begin position="379"/>
        <end position="400"/>
    </location>
</feature>
<proteinExistence type="inferred from homology"/>
<comment type="subcellular location">
    <subcellularLocation>
        <location evidence="10">Cell membrane</location>
        <topology evidence="10">Multi-pass membrane protein</topology>
    </subcellularLocation>
    <subcellularLocation>
        <location evidence="1">Membrane</location>
        <topology evidence="1">Multi-pass membrane protein</topology>
    </subcellularLocation>
</comment>
<keyword evidence="11" id="KW-0175">Coiled coil</keyword>
<protein>
    <recommendedName>
        <fullName evidence="10">Probable membrane transporter protein</fullName>
    </recommendedName>
</protein>
<sequence length="526" mass="56802">MSDQLTPAAPSEPITPKPVNPLFPVFLKLEQLHVLVVGGGPIGLEKMTAILNNSPNTQIDLVAPDILPEILELPARYPKLTLHQRKFEERDLEGKDIVLIATSLKELNREIRDLSKKYKILTNVADTPAICDFYLGSIVQKGSLKLAISTNGKSPTVSKRIREVLDATFPDELEDVLDRLGAIRNQLQGDFAYKVKKLNEITEVLVTPEEPPISVPVKPKKAPVPVAPVMVKKSKAFRPKFILLYSAAALALMVTGHLLFSYIPLSTIGGMAVSAFHEIDSSILIFILGGFIAQLIDGALGMAYGVSATTFLLSFGVSPVAASASVHTSEIFTSGVSGLMHLKFGNVNAKLFRIIVLPGVIGAIIGAFLLYSLEQYIHFIRPVIACYTLFLGILIIKKVLKKKVKKKPVKRLGFLATLGGFMDAIGGGGWGPIVSSTLIAKGRHPLYTVGSVNLAEFFVSVASSVTFITLIGLTHWQVILGLVIGGSISAPIAAYIARRLPAKTLMLIVGIVVIIMSLRLIYMAVV</sequence>
<feature type="transmembrane region" description="Helical" evidence="10">
    <location>
        <begin position="283"/>
        <end position="306"/>
    </location>
</feature>
<evidence type="ECO:0000256" key="11">
    <source>
        <dbReference type="SAM" id="Coils"/>
    </source>
</evidence>
<accession>A0A5C8IZ97</accession>
<feature type="domain" description="Siroheme synthase central" evidence="12">
    <location>
        <begin position="142"/>
        <end position="163"/>
    </location>
</feature>
<feature type="transmembrane region" description="Helical" evidence="10">
    <location>
        <begin position="453"/>
        <end position="471"/>
    </location>
</feature>
<comment type="similarity">
    <text evidence="10">Belongs to the 4-toluene sulfonate uptake permease (TSUP) (TC 2.A.102) family.</text>
</comment>
<dbReference type="Proteomes" id="UP000321926">
    <property type="component" value="Unassembled WGS sequence"/>
</dbReference>
<dbReference type="AlphaFoldDB" id="A0A5C8IZ97"/>
<dbReference type="InterPro" id="IPR028281">
    <property type="entry name" value="Sirohaem_synthase_central"/>
</dbReference>
<feature type="transmembrane region" description="Helical" evidence="10">
    <location>
        <begin position="478"/>
        <end position="498"/>
    </location>
</feature>
<keyword evidence="4 10" id="KW-1133">Transmembrane helix</keyword>
<dbReference type="RefSeq" id="WP_147923756.1">
    <property type="nucleotide sequence ID" value="NZ_VRTY01000116.1"/>
</dbReference>
<reference evidence="13 14" key="1">
    <citation type="submission" date="2019-08" db="EMBL/GenBank/DDBJ databases">
        <authorList>
            <person name="Shi S."/>
        </authorList>
    </citation>
    <scope>NUCLEOTIDE SEQUENCE [LARGE SCALE GENOMIC DNA]</scope>
    <source>
        <strain evidence="13 14">GY10130</strain>
    </source>
</reference>
<dbReference type="SUPFAM" id="SSF51735">
    <property type="entry name" value="NAD(P)-binding Rossmann-fold domains"/>
    <property type="match status" value="1"/>
</dbReference>
<dbReference type="InterPro" id="IPR042518">
    <property type="entry name" value="SirC_C"/>
</dbReference>
<dbReference type="Pfam" id="PF14824">
    <property type="entry name" value="Sirohm_synth_M"/>
    <property type="match status" value="1"/>
</dbReference>
<dbReference type="Pfam" id="PF01925">
    <property type="entry name" value="TauE"/>
    <property type="match status" value="1"/>
</dbReference>
<dbReference type="NCBIfam" id="TIGR01470">
    <property type="entry name" value="cysG_Nterm"/>
    <property type="match status" value="1"/>
</dbReference>
<comment type="catalytic activity">
    <reaction evidence="9">
        <text>precorrin-2 + NAD(+) = sirohydrochlorin + NADH + 2 H(+)</text>
        <dbReference type="Rhea" id="RHEA:15613"/>
        <dbReference type="ChEBI" id="CHEBI:15378"/>
        <dbReference type="ChEBI" id="CHEBI:57540"/>
        <dbReference type="ChEBI" id="CHEBI:57945"/>
        <dbReference type="ChEBI" id="CHEBI:58351"/>
        <dbReference type="ChEBI" id="CHEBI:58827"/>
        <dbReference type="EC" id="1.3.1.76"/>
    </reaction>
</comment>
<feature type="transmembrane region" description="Helical" evidence="10">
    <location>
        <begin position="242"/>
        <end position="263"/>
    </location>
</feature>
<evidence type="ECO:0000256" key="1">
    <source>
        <dbReference type="ARBA" id="ARBA00004141"/>
    </source>
</evidence>
<comment type="caution">
    <text evidence="13">The sequence shown here is derived from an EMBL/GenBank/DDBJ whole genome shotgun (WGS) entry which is preliminary data.</text>
</comment>
<keyword evidence="6" id="KW-0520">NAD</keyword>
<keyword evidence="7 10" id="KW-0472">Membrane</keyword>
<name>A0A5C8IZ97_9BACT</name>
<evidence type="ECO:0000259" key="12">
    <source>
        <dbReference type="Pfam" id="PF14824"/>
    </source>
</evidence>
<dbReference type="GO" id="GO:0019354">
    <property type="term" value="P:siroheme biosynthetic process"/>
    <property type="evidence" value="ECO:0007669"/>
    <property type="project" value="UniProtKB-UniPathway"/>
</dbReference>